<comment type="caution">
    <text evidence="5">The sequence shown here is derived from an EMBL/GenBank/DDBJ whole genome shotgun (WGS) entry which is preliminary data.</text>
</comment>
<accession>A0AAV4ZX98</accession>
<dbReference type="SUPFAM" id="SSF46785">
    <property type="entry name" value="Winged helix' DNA-binding domain"/>
    <property type="match status" value="1"/>
</dbReference>
<feature type="domain" description="O-methyltransferase C-terminal" evidence="4">
    <location>
        <begin position="212"/>
        <end position="374"/>
    </location>
</feature>
<name>A0AAV4ZX98_9AGAM</name>
<evidence type="ECO:0000256" key="2">
    <source>
        <dbReference type="ARBA" id="ARBA00022679"/>
    </source>
</evidence>
<organism evidence="5 6">
    <name type="scientific">Clathrus columnatus</name>
    <dbReference type="NCBI Taxonomy" id="1419009"/>
    <lineage>
        <taxon>Eukaryota</taxon>
        <taxon>Fungi</taxon>
        <taxon>Dikarya</taxon>
        <taxon>Basidiomycota</taxon>
        <taxon>Agaricomycotina</taxon>
        <taxon>Agaricomycetes</taxon>
        <taxon>Phallomycetidae</taxon>
        <taxon>Phallales</taxon>
        <taxon>Clathraceae</taxon>
        <taxon>Clathrus</taxon>
    </lineage>
</organism>
<dbReference type="AlphaFoldDB" id="A0AAV4ZX98"/>
<evidence type="ECO:0000313" key="6">
    <source>
        <dbReference type="Proteomes" id="UP001050691"/>
    </source>
</evidence>
<evidence type="ECO:0000256" key="3">
    <source>
        <dbReference type="ARBA" id="ARBA00022691"/>
    </source>
</evidence>
<evidence type="ECO:0000259" key="4">
    <source>
        <dbReference type="Pfam" id="PF00891"/>
    </source>
</evidence>
<reference evidence="5" key="1">
    <citation type="submission" date="2021-10" db="EMBL/GenBank/DDBJ databases">
        <title>De novo Genome Assembly of Clathrus columnatus (Basidiomycota, Fungi) Using Illumina and Nanopore Sequence Data.</title>
        <authorList>
            <person name="Ogiso-Tanaka E."/>
            <person name="Itagaki H."/>
            <person name="Hosoya T."/>
            <person name="Hosaka K."/>
        </authorList>
    </citation>
    <scope>NUCLEOTIDE SEQUENCE</scope>
    <source>
        <strain evidence="5">MO-923</strain>
    </source>
</reference>
<protein>
    <recommendedName>
        <fullName evidence="4">O-methyltransferase C-terminal domain-containing protein</fullName>
    </recommendedName>
</protein>
<gene>
    <name evidence="5" type="ORF">Clacol_000841</name>
</gene>
<dbReference type="Gene3D" id="3.40.50.150">
    <property type="entry name" value="Vaccinia Virus protein VP39"/>
    <property type="match status" value="1"/>
</dbReference>
<evidence type="ECO:0000256" key="1">
    <source>
        <dbReference type="ARBA" id="ARBA00022603"/>
    </source>
</evidence>
<dbReference type="InterPro" id="IPR016461">
    <property type="entry name" value="COMT-like"/>
</dbReference>
<dbReference type="SUPFAM" id="SSF53335">
    <property type="entry name" value="S-adenosyl-L-methionine-dependent methyltransferases"/>
    <property type="match status" value="1"/>
</dbReference>
<dbReference type="InterPro" id="IPR029063">
    <property type="entry name" value="SAM-dependent_MTases_sf"/>
</dbReference>
<dbReference type="Gene3D" id="1.10.10.10">
    <property type="entry name" value="Winged helix-like DNA-binding domain superfamily/Winged helix DNA-binding domain"/>
    <property type="match status" value="1"/>
</dbReference>
<dbReference type="InterPro" id="IPR036390">
    <property type="entry name" value="WH_DNA-bd_sf"/>
</dbReference>
<dbReference type="GO" id="GO:0032259">
    <property type="term" value="P:methylation"/>
    <property type="evidence" value="ECO:0007669"/>
    <property type="project" value="UniProtKB-KW"/>
</dbReference>
<dbReference type="Proteomes" id="UP001050691">
    <property type="component" value="Unassembled WGS sequence"/>
</dbReference>
<dbReference type="InterPro" id="IPR036388">
    <property type="entry name" value="WH-like_DNA-bd_sf"/>
</dbReference>
<dbReference type="PANTHER" id="PTHR43712:SF2">
    <property type="entry name" value="O-METHYLTRANSFERASE CICE"/>
    <property type="match status" value="1"/>
</dbReference>
<dbReference type="Pfam" id="PF00891">
    <property type="entry name" value="Methyltransf_2"/>
    <property type="match status" value="1"/>
</dbReference>
<keyword evidence="2" id="KW-0808">Transferase</keyword>
<dbReference type="GO" id="GO:0008171">
    <property type="term" value="F:O-methyltransferase activity"/>
    <property type="evidence" value="ECO:0007669"/>
    <property type="project" value="InterPro"/>
</dbReference>
<keyword evidence="3" id="KW-0949">S-adenosyl-L-methionine</keyword>
<keyword evidence="6" id="KW-1185">Reference proteome</keyword>
<sequence length="444" mass="48729">MTLSKLHDLLNLLTDAVTQLEEACTKNGTSIPDLDKSFNTSSEDFRKDPTAALAANVIGAAALHIYAIINPPQISLFDIASGTQKAAALRICLESGVAEILQEAGPQGLHISDITTINGQDPVKLGACLRYMATHHVFREVTPNVFANSRISSLLDTGKSFQELLSYPHKKYENTSGLTALIGHLLDEASTASAHMWEVFSDPTTVKSNEPSQSAFTKFVGRGKTLWEYYDDPEQDFRRHRFNIGMHGIQKLHPENIILSVYDWKAVPAGSVIVDVGGGVGTTQLCLAKEFPQLKIIIQDQSHVIEEGAKASTLICQTLILNVWHEKDPDALQSGRVSFEDEYCIKILTQLRKAASPNTKLLSMDTIIQHACHDNSGFTDYITGAMPDEAPSPLLANWGAVNPMAYCIDIIMLALFNSRERTLSDSVSLFEKSGWKVTEPDADE</sequence>
<proteinExistence type="predicted"/>
<dbReference type="PROSITE" id="PS51683">
    <property type="entry name" value="SAM_OMT_II"/>
    <property type="match status" value="1"/>
</dbReference>
<dbReference type="EMBL" id="BPWL01000001">
    <property type="protein sequence ID" value="GJJ06647.1"/>
    <property type="molecule type" value="Genomic_DNA"/>
</dbReference>
<dbReference type="InterPro" id="IPR001077">
    <property type="entry name" value="COMT_C"/>
</dbReference>
<dbReference type="PANTHER" id="PTHR43712">
    <property type="entry name" value="PUTATIVE (AFU_ORTHOLOGUE AFUA_4G14580)-RELATED"/>
    <property type="match status" value="1"/>
</dbReference>
<evidence type="ECO:0000313" key="5">
    <source>
        <dbReference type="EMBL" id="GJJ06647.1"/>
    </source>
</evidence>
<keyword evidence="1" id="KW-0489">Methyltransferase</keyword>